<dbReference type="AlphaFoldDB" id="A0A9P5TZB9"/>
<gene>
    <name evidence="2" type="ORF">BDP27DRAFT_1430348</name>
</gene>
<organism evidence="2 3">
    <name type="scientific">Rhodocollybia butyracea</name>
    <dbReference type="NCBI Taxonomy" id="206335"/>
    <lineage>
        <taxon>Eukaryota</taxon>
        <taxon>Fungi</taxon>
        <taxon>Dikarya</taxon>
        <taxon>Basidiomycota</taxon>
        <taxon>Agaricomycotina</taxon>
        <taxon>Agaricomycetes</taxon>
        <taxon>Agaricomycetidae</taxon>
        <taxon>Agaricales</taxon>
        <taxon>Marasmiineae</taxon>
        <taxon>Omphalotaceae</taxon>
        <taxon>Rhodocollybia</taxon>
    </lineage>
</organism>
<proteinExistence type="predicted"/>
<dbReference type="Gene3D" id="3.60.130.30">
    <property type="match status" value="1"/>
</dbReference>
<sequence length="667" mass="73492">MSRAKVLPQGPFQFDDVEDDPPLFSVAQPLSSRPCFSSPKIAGSPAGAIAALSKNAVTVRLLGLRALATAQPVHLLCRNDRLPRKGLAHEHGVILTERCATSADGALHYNHYITAFISSRLRGFRPSQDGLSFEDLHANPITTRKPCPPFPLQLGKVLFCMLVTLYPKGVIWADIGVSVLVPSDIRFCIDFNSYATGATFYPKGVVLAALGVRHPGNMPYFLRTHVGKTPITHRIVEPKFMNPAFHFQNAVEQALEDHRNAALEEDDLGADFIEYAPLESPCPVDAVFSSAATKRKRCPVTLEDAPDVDTPRISLPLPGTLDTPLNPAQSHKHQIRAAKRRLAKASDRTSSHQNALRQVLSHGTAVETDRSAETFDASRGAHTGKPGAKKQLGTVEERRGFYQLADLLAQGFEHVKWDGRTPTPVIDRLGRIVAVLAGQPEDPTYSNELMQAYDLMEARGNAYGIGSSASQPHKRGHFSAYNCGTTMGMGAFQLWAPRVYAEYEHVNGVLRQKMRIRPNFAGSIFLGAAFNFGSNVWTYKHRDQLNWAFGWCAITALGRFNARHSAQLILWELKLVIDFPHAATILLPSAVITHSNTLVHADDRRSSFTQFSAGAIFRWVENGCRTEDKFAEEDPEGYEAMVAAKATAIERRMAMFSTVDELCTLVD</sequence>
<evidence type="ECO:0000256" key="1">
    <source>
        <dbReference type="SAM" id="MobiDB-lite"/>
    </source>
</evidence>
<reference evidence="2" key="1">
    <citation type="submission" date="2020-11" db="EMBL/GenBank/DDBJ databases">
        <authorList>
            <consortium name="DOE Joint Genome Institute"/>
            <person name="Ahrendt S."/>
            <person name="Riley R."/>
            <person name="Andreopoulos W."/>
            <person name="Labutti K."/>
            <person name="Pangilinan J."/>
            <person name="Ruiz-Duenas F.J."/>
            <person name="Barrasa J.M."/>
            <person name="Sanchez-Garcia M."/>
            <person name="Camarero S."/>
            <person name="Miyauchi S."/>
            <person name="Serrano A."/>
            <person name="Linde D."/>
            <person name="Babiker R."/>
            <person name="Drula E."/>
            <person name="Ayuso-Fernandez I."/>
            <person name="Pacheco R."/>
            <person name="Padilla G."/>
            <person name="Ferreira P."/>
            <person name="Barriuso J."/>
            <person name="Kellner H."/>
            <person name="Castanera R."/>
            <person name="Alfaro M."/>
            <person name="Ramirez L."/>
            <person name="Pisabarro A.G."/>
            <person name="Kuo A."/>
            <person name="Tritt A."/>
            <person name="Lipzen A."/>
            <person name="He G."/>
            <person name="Yan M."/>
            <person name="Ng V."/>
            <person name="Cullen D."/>
            <person name="Martin F."/>
            <person name="Rosso M.-N."/>
            <person name="Henrissat B."/>
            <person name="Hibbett D."/>
            <person name="Martinez A.T."/>
            <person name="Grigoriev I.V."/>
        </authorList>
    </citation>
    <scope>NUCLEOTIDE SEQUENCE</scope>
    <source>
        <strain evidence="2">AH 40177</strain>
    </source>
</reference>
<evidence type="ECO:0000313" key="3">
    <source>
        <dbReference type="Proteomes" id="UP000772434"/>
    </source>
</evidence>
<dbReference type="EMBL" id="JADNRY010000255">
    <property type="protein sequence ID" value="KAF9060197.1"/>
    <property type="molecule type" value="Genomic_DNA"/>
</dbReference>
<dbReference type="Proteomes" id="UP000772434">
    <property type="component" value="Unassembled WGS sequence"/>
</dbReference>
<accession>A0A9P5TZB9</accession>
<name>A0A9P5TZB9_9AGAR</name>
<keyword evidence="3" id="KW-1185">Reference proteome</keyword>
<feature type="region of interest" description="Disordered" evidence="1">
    <location>
        <begin position="363"/>
        <end position="390"/>
    </location>
</feature>
<evidence type="ECO:0000313" key="2">
    <source>
        <dbReference type="EMBL" id="KAF9060197.1"/>
    </source>
</evidence>
<feature type="region of interest" description="Disordered" evidence="1">
    <location>
        <begin position="309"/>
        <end position="328"/>
    </location>
</feature>
<protein>
    <submittedName>
        <fullName evidence="2">Uncharacterized protein</fullName>
    </submittedName>
</protein>
<comment type="caution">
    <text evidence="2">The sequence shown here is derived from an EMBL/GenBank/DDBJ whole genome shotgun (WGS) entry which is preliminary data.</text>
</comment>
<dbReference type="OrthoDB" id="3253621at2759"/>